<dbReference type="InterPro" id="IPR051614">
    <property type="entry name" value="UPF0045_domain"/>
</dbReference>
<protein>
    <submittedName>
        <fullName evidence="3">MTH1187 family thiamine-binding protein</fullName>
    </submittedName>
</protein>
<gene>
    <name evidence="3" type="ORF">J3U87_11305</name>
</gene>
<dbReference type="KEGG" id="scor:J3U87_11305"/>
<dbReference type="EMBL" id="CP071793">
    <property type="protein sequence ID" value="QTD53039.1"/>
    <property type="molecule type" value="Genomic_DNA"/>
</dbReference>
<evidence type="ECO:0000313" key="3">
    <source>
        <dbReference type="EMBL" id="QTD53039.1"/>
    </source>
</evidence>
<dbReference type="NCBIfam" id="TIGR00106">
    <property type="entry name" value="MTH1187 family thiamine-binding protein"/>
    <property type="match status" value="1"/>
</dbReference>
<evidence type="ECO:0000313" key="4">
    <source>
        <dbReference type="Proteomes" id="UP000663929"/>
    </source>
</evidence>
<keyword evidence="4" id="KW-1185">Reference proteome</keyword>
<dbReference type="PANTHER" id="PTHR33777">
    <property type="entry name" value="UPF0045 PROTEIN ECM15"/>
    <property type="match status" value="1"/>
</dbReference>
<sequence length="102" mass="11212">MKVIVDVCIIPMGVGLSLSPYIAECERIFAAHGLKAQLHANGTNLEGEWDQVFGAIKVCHEKLHEMGAVRIGSTIKAFTRTDKSQSMEDKIDSVREKLQAAE</sequence>
<dbReference type="Gene3D" id="3.30.70.930">
    <property type="match status" value="1"/>
</dbReference>
<dbReference type="GO" id="GO:0005829">
    <property type="term" value="C:cytosol"/>
    <property type="evidence" value="ECO:0007669"/>
    <property type="project" value="TreeGrafter"/>
</dbReference>
<evidence type="ECO:0000259" key="2">
    <source>
        <dbReference type="Pfam" id="PF01910"/>
    </source>
</evidence>
<dbReference type="Pfam" id="PF01910">
    <property type="entry name" value="Thiamine_BP"/>
    <property type="match status" value="1"/>
</dbReference>
<dbReference type="InterPro" id="IPR002767">
    <property type="entry name" value="Thiamine_BP"/>
</dbReference>
<reference evidence="3" key="1">
    <citation type="submission" date="2021-03" db="EMBL/GenBank/DDBJ databases">
        <title>Acanthopleuribacteraceae sp. M133.</title>
        <authorList>
            <person name="Wang G."/>
        </authorList>
    </citation>
    <scope>NUCLEOTIDE SEQUENCE</scope>
    <source>
        <strain evidence="3">M133</strain>
    </source>
</reference>
<proteinExistence type="inferred from homology"/>
<evidence type="ECO:0000256" key="1">
    <source>
        <dbReference type="ARBA" id="ARBA00010272"/>
    </source>
</evidence>
<comment type="similarity">
    <text evidence="1">Belongs to the UPF0045 family.</text>
</comment>
<dbReference type="PANTHER" id="PTHR33777:SF1">
    <property type="entry name" value="UPF0045 PROTEIN ECM15"/>
    <property type="match status" value="1"/>
</dbReference>
<accession>A0A8A4TSV2</accession>
<dbReference type="InterPro" id="IPR029756">
    <property type="entry name" value="MTH1187/YkoF-like"/>
</dbReference>
<feature type="domain" description="Thiamine-binding protein" evidence="2">
    <location>
        <begin position="5"/>
        <end position="95"/>
    </location>
</feature>
<dbReference type="Proteomes" id="UP000663929">
    <property type="component" value="Chromosome"/>
</dbReference>
<dbReference type="AlphaFoldDB" id="A0A8A4TSV2"/>
<name>A0A8A4TSV2_SULCO</name>
<organism evidence="3 4">
    <name type="scientific">Sulfidibacter corallicola</name>
    <dbReference type="NCBI Taxonomy" id="2818388"/>
    <lineage>
        <taxon>Bacteria</taxon>
        <taxon>Pseudomonadati</taxon>
        <taxon>Acidobacteriota</taxon>
        <taxon>Holophagae</taxon>
        <taxon>Acanthopleuribacterales</taxon>
        <taxon>Acanthopleuribacteraceae</taxon>
        <taxon>Sulfidibacter</taxon>
    </lineage>
</organism>
<dbReference type="RefSeq" id="WP_237383138.1">
    <property type="nucleotide sequence ID" value="NZ_CP071793.1"/>
</dbReference>
<dbReference type="SUPFAM" id="SSF89957">
    <property type="entry name" value="MTH1187/YkoF-like"/>
    <property type="match status" value="1"/>
</dbReference>